<proteinExistence type="predicted"/>
<organism evidence="1 2">
    <name type="scientific">Thermoclostridium stercorarium subsp. thermolacticum DSM 2910</name>
    <dbReference type="NCBI Taxonomy" id="1121336"/>
    <lineage>
        <taxon>Bacteria</taxon>
        <taxon>Bacillati</taxon>
        <taxon>Bacillota</taxon>
        <taxon>Clostridia</taxon>
        <taxon>Eubacteriales</taxon>
        <taxon>Oscillospiraceae</taxon>
        <taxon>Thermoclostridium</taxon>
    </lineage>
</organism>
<protein>
    <submittedName>
        <fullName evidence="1">Uncharacterized protein</fullName>
    </submittedName>
</protein>
<dbReference type="RefSeq" id="WP_015358172.1">
    <property type="nucleotide sequence ID" value="NZ_CP014672.1"/>
</dbReference>
<evidence type="ECO:0000313" key="2">
    <source>
        <dbReference type="Proteomes" id="UP000092971"/>
    </source>
</evidence>
<dbReference type="Proteomes" id="UP000092971">
    <property type="component" value="Chromosome"/>
</dbReference>
<accession>A0A1B1YB06</accession>
<name>A0A1B1YB06_THEST</name>
<gene>
    <name evidence="1" type="ORF">CSTERTH_02085</name>
</gene>
<reference evidence="1 2" key="1">
    <citation type="submission" date="2016-02" db="EMBL/GenBank/DDBJ databases">
        <title>Comparison of Clostridium stercorarium subspecies using comparative genomics and transcriptomics.</title>
        <authorList>
            <person name="Schellenberg J."/>
            <person name="Thallinger G."/>
            <person name="Levin D.B."/>
            <person name="Zhang X."/>
            <person name="Alvare G."/>
            <person name="Fristensky B."/>
            <person name="Sparling R."/>
        </authorList>
    </citation>
    <scope>NUCLEOTIDE SEQUENCE [LARGE SCALE GENOMIC DNA]</scope>
    <source>
        <strain evidence="1 2">DSM 2910</strain>
    </source>
</reference>
<dbReference type="EMBL" id="CP014672">
    <property type="protein sequence ID" value="ANW97909.1"/>
    <property type="molecule type" value="Genomic_DNA"/>
</dbReference>
<evidence type="ECO:0000313" key="1">
    <source>
        <dbReference type="EMBL" id="ANW97909.1"/>
    </source>
</evidence>
<dbReference type="AlphaFoldDB" id="A0A1B1YB06"/>
<sequence length="374" mass="43545">MITDKVHNNTTLYLEFKEVTEPEYLEQITSGISIYEKGLIHFDRAKLPEKSRQFKKIFIINAYADRYPTVEELDIINVGEMAKYFYSEKIYNCDGSFFDPGIYTGHFNKKDLIVYLLDENNNPLGYYRVNENEAESMNKSVSSAAKEYMNEYRKQKSIPVIDLKGIFHFVYEGDPYKIEIINEIVRMQALDKNISRFAIVDAPADMPDDYFLYKFLSTPNYPIYDFSTVISYGYELGDTIEKQSLAIILLDGNNNIAGYYRPTPDQFRPASEYSKTFVVEPDGDFIFDSNEEAFDFVIKNFSEIRKVDGKIDTRYTLKSGLGIEFGWSQKVKTAVEPGKVRIGRIKKRMFIFDDGITYEIISNNQDIKYKFYTE</sequence>